<evidence type="ECO:0000313" key="1">
    <source>
        <dbReference type="EMBL" id="QJA51886.1"/>
    </source>
</evidence>
<dbReference type="EMBL" id="MT144296">
    <property type="protein sequence ID" value="QJA51886.1"/>
    <property type="molecule type" value="Genomic_DNA"/>
</dbReference>
<proteinExistence type="predicted"/>
<reference evidence="1" key="1">
    <citation type="submission" date="2020-03" db="EMBL/GenBank/DDBJ databases">
        <title>The deep terrestrial virosphere.</title>
        <authorList>
            <person name="Holmfeldt K."/>
            <person name="Nilsson E."/>
            <person name="Simone D."/>
            <person name="Lopez-Fernandez M."/>
            <person name="Wu X."/>
            <person name="de Brujin I."/>
            <person name="Lundin D."/>
            <person name="Andersson A."/>
            <person name="Bertilsson S."/>
            <person name="Dopson M."/>
        </authorList>
    </citation>
    <scope>NUCLEOTIDE SEQUENCE</scope>
    <source>
        <strain evidence="1">TM448A02352</strain>
    </source>
</reference>
<accession>A0A6H1ZVC8</accession>
<dbReference type="AlphaFoldDB" id="A0A6H1ZVC8"/>
<name>A0A6H1ZVC8_9ZZZZ</name>
<gene>
    <name evidence="1" type="ORF">TM448A02352_0003</name>
</gene>
<organism evidence="1">
    <name type="scientific">viral metagenome</name>
    <dbReference type="NCBI Taxonomy" id="1070528"/>
    <lineage>
        <taxon>unclassified sequences</taxon>
        <taxon>metagenomes</taxon>
        <taxon>organismal metagenomes</taxon>
    </lineage>
</organism>
<protein>
    <submittedName>
        <fullName evidence="1">Uncharacterized protein</fullName>
    </submittedName>
</protein>
<sequence>MIVTGEGEGPKRYCKQCGKQAIFYLTCAENFLTIICLNPNCELFRKNVFVKISKAEEEEEE</sequence>